<feature type="compositionally biased region" description="Polar residues" evidence="1">
    <location>
        <begin position="74"/>
        <end position="85"/>
    </location>
</feature>
<feature type="compositionally biased region" description="Polar residues" evidence="1">
    <location>
        <begin position="10"/>
        <end position="61"/>
    </location>
</feature>
<dbReference type="VEuPathDB" id="CryptoDB:Cvel_22907"/>
<protein>
    <submittedName>
        <fullName evidence="2">Uncharacterized protein</fullName>
    </submittedName>
</protein>
<dbReference type="PANTHER" id="PTHR24113:SF15">
    <property type="entry name" value="NACHT DOMAIN-CONTAINING PROTEIN"/>
    <property type="match status" value="1"/>
</dbReference>
<evidence type="ECO:0000313" key="2">
    <source>
        <dbReference type="EMBL" id="CEM32648.1"/>
    </source>
</evidence>
<dbReference type="Pfam" id="PF13516">
    <property type="entry name" value="LRR_6"/>
    <property type="match status" value="1"/>
</dbReference>
<dbReference type="PANTHER" id="PTHR24113">
    <property type="entry name" value="RAN GTPASE-ACTIVATING PROTEIN 1"/>
    <property type="match status" value="1"/>
</dbReference>
<dbReference type="SUPFAM" id="SSF52047">
    <property type="entry name" value="RNI-like"/>
    <property type="match status" value="2"/>
</dbReference>
<dbReference type="SMART" id="SM00368">
    <property type="entry name" value="LRR_RI"/>
    <property type="match status" value="6"/>
</dbReference>
<dbReference type="GO" id="GO:0005829">
    <property type="term" value="C:cytosol"/>
    <property type="evidence" value="ECO:0007669"/>
    <property type="project" value="TreeGrafter"/>
</dbReference>
<dbReference type="PhylomeDB" id="A0A0G4GQB8"/>
<gene>
    <name evidence="2" type="ORF">Cvel_22907</name>
</gene>
<proteinExistence type="predicted"/>
<dbReference type="InterPro" id="IPR032675">
    <property type="entry name" value="LRR_dom_sf"/>
</dbReference>
<dbReference type="GO" id="GO:0048471">
    <property type="term" value="C:perinuclear region of cytoplasm"/>
    <property type="evidence" value="ECO:0007669"/>
    <property type="project" value="TreeGrafter"/>
</dbReference>
<dbReference type="GO" id="GO:0006913">
    <property type="term" value="P:nucleocytoplasmic transport"/>
    <property type="evidence" value="ECO:0007669"/>
    <property type="project" value="TreeGrafter"/>
</dbReference>
<sequence>MSKSEEGGNLTPQNLHVPSLTFPSSASQVTEPPSFTNQVKNSSSVGEGTHFVETSNFSDVSVHSPKLHPPPQFGRQNQQQSSPSLSRVADVLGRGDSDLPGIETEKEKQPVLLALSALINHACPTAQEISALVSIKQSIGIGWVVLGFIKRNLCDVLLGSLDLSGFSLGVKYLHLVLCSLPLGPGFVETLKCGSNVCKEPLLSVFLSSLRGDRGRPSSASSSSSVFAFLKTFIAAGCDLFDRQASPFFLQPSLPSSLLHLDLSGNRLRRASMQAFSSALSGSSLASLLSLDVSYNPLGPLGVGALAEGLSDLTVTPLPLQTLKMGWVRAGTKGMEVLGKALEKKKLTALLTLDLERNNVTPSGLQHLTAAVTEASVPNLRVLVLKNNWLTDENSPFSGEAEKKDYAPLRELLCTNALRDLEELDLSGCHLGVAVSSDVFVTPGRFPKLQRLDFYGGVMGGSCLGSDELAALASGLEAGWAPGLRDLTLPDESSGEKKEGILAFANALNSGHLPHLTRWKLGSRPEINGEVLSAFTRGLASGAWGSLLVEIELRLKKEAIGEGVAALAEAIREKRLLKLQKLVLKFWTFAELSGGTLWGLGWALGGGGCGALRELVVRWGEEKGDEFLGGLAEGLASGGMPSLLDLSLEMATPTEFVPAQEGGRRFGEVLGTCGKVPCLRSLQLDWHSDASFAFVFEGLSLGRLAPSVRVDLFFSFLGDGGETPALLRCADVIRAGGLPGLRKFGFDPHETLYTHAQGAAVGEALTHSEGECLESLEDICALGGVDLYMEGMTGVEFLHGFLEGMARGPGHLRALRVLDLKAFLIEVGGVRSLSDVLSGNKVPNLEDLKLDVQGVGEEGMQTFVSALSCPQGLPPSAPILRRLDIWLSGSAEVSVFAGVLGSGRLCRLKELQIGALSSLGEIRALCLGGLGSGRLSLLSHLDLEGIHLGEIETIRVLSETLVAEKLPSLRWLSLEATDLSDEGVGTLTEAWLGHAPPPLQDLNLRTNELTTAAGLLLRAFLSTGRLPSLERVQIGLDQSGNHTQAFQRRDFEGTGGQIPLSEEFPDILFEYE</sequence>
<dbReference type="InterPro" id="IPR027038">
    <property type="entry name" value="RanGap"/>
</dbReference>
<dbReference type="GO" id="GO:0005096">
    <property type="term" value="F:GTPase activator activity"/>
    <property type="evidence" value="ECO:0007669"/>
    <property type="project" value="InterPro"/>
</dbReference>
<dbReference type="InterPro" id="IPR001611">
    <property type="entry name" value="Leu-rich_rpt"/>
</dbReference>
<dbReference type="AlphaFoldDB" id="A0A0G4GQB8"/>
<evidence type="ECO:0000256" key="1">
    <source>
        <dbReference type="SAM" id="MobiDB-lite"/>
    </source>
</evidence>
<dbReference type="GO" id="GO:0031267">
    <property type="term" value="F:small GTPase binding"/>
    <property type="evidence" value="ECO:0007669"/>
    <property type="project" value="TreeGrafter"/>
</dbReference>
<reference evidence="2" key="1">
    <citation type="submission" date="2014-11" db="EMBL/GenBank/DDBJ databases">
        <authorList>
            <person name="Otto D Thomas"/>
            <person name="Naeem Raeece"/>
        </authorList>
    </citation>
    <scope>NUCLEOTIDE SEQUENCE</scope>
</reference>
<dbReference type="EMBL" id="CDMZ01001439">
    <property type="protein sequence ID" value="CEM32648.1"/>
    <property type="molecule type" value="Genomic_DNA"/>
</dbReference>
<feature type="region of interest" description="Disordered" evidence="1">
    <location>
        <begin position="1"/>
        <end position="87"/>
    </location>
</feature>
<name>A0A0G4GQB8_9ALVE</name>
<dbReference type="GO" id="GO:0005634">
    <property type="term" value="C:nucleus"/>
    <property type="evidence" value="ECO:0007669"/>
    <property type="project" value="TreeGrafter"/>
</dbReference>
<dbReference type="Gene3D" id="3.80.10.10">
    <property type="entry name" value="Ribonuclease Inhibitor"/>
    <property type="match status" value="3"/>
</dbReference>
<accession>A0A0G4GQB8</accession>
<organism evidence="2">
    <name type="scientific">Chromera velia CCMP2878</name>
    <dbReference type="NCBI Taxonomy" id="1169474"/>
    <lineage>
        <taxon>Eukaryota</taxon>
        <taxon>Sar</taxon>
        <taxon>Alveolata</taxon>
        <taxon>Colpodellida</taxon>
        <taxon>Chromeraceae</taxon>
        <taxon>Chromera</taxon>
    </lineage>
</organism>